<dbReference type="PANTHER" id="PTHR10334">
    <property type="entry name" value="CYSTEINE-RICH SECRETORY PROTEIN-RELATED"/>
    <property type="match status" value="1"/>
</dbReference>
<dbReference type="STRING" id="135651.G0MRV5"/>
<dbReference type="OrthoDB" id="43654at2759"/>
<dbReference type="InterPro" id="IPR014044">
    <property type="entry name" value="CAP_dom"/>
</dbReference>
<dbReference type="Proteomes" id="UP000008068">
    <property type="component" value="Unassembled WGS sequence"/>
</dbReference>
<dbReference type="CDD" id="cd05380">
    <property type="entry name" value="CAP_euk"/>
    <property type="match status" value="1"/>
</dbReference>
<dbReference type="InterPro" id="IPR001283">
    <property type="entry name" value="CRISP-related"/>
</dbReference>
<dbReference type="PRINTS" id="PR00838">
    <property type="entry name" value="V5ALLERGEN"/>
</dbReference>
<organism evidence="4">
    <name type="scientific">Caenorhabditis brenneri</name>
    <name type="common">Nematode worm</name>
    <dbReference type="NCBI Taxonomy" id="135651"/>
    <lineage>
        <taxon>Eukaryota</taxon>
        <taxon>Metazoa</taxon>
        <taxon>Ecdysozoa</taxon>
        <taxon>Nematoda</taxon>
        <taxon>Chromadorea</taxon>
        <taxon>Rhabditida</taxon>
        <taxon>Rhabditina</taxon>
        <taxon>Rhabditomorpha</taxon>
        <taxon>Rhabditoidea</taxon>
        <taxon>Rhabditidae</taxon>
        <taxon>Peloderinae</taxon>
        <taxon>Caenorhabditis</taxon>
    </lineage>
</organism>
<dbReference type="SUPFAM" id="SSF55797">
    <property type="entry name" value="PR-1-like"/>
    <property type="match status" value="1"/>
</dbReference>
<dbReference type="InParanoid" id="G0MRV5"/>
<dbReference type="EMBL" id="GL379809">
    <property type="protein sequence ID" value="EGT42680.1"/>
    <property type="molecule type" value="Genomic_DNA"/>
</dbReference>
<accession>G0MRV5</accession>
<feature type="signal peptide" evidence="1">
    <location>
        <begin position="1"/>
        <end position="16"/>
    </location>
</feature>
<dbReference type="HOGENOM" id="CLU_035730_7_1_1"/>
<dbReference type="InterPro" id="IPR035940">
    <property type="entry name" value="CAP_sf"/>
</dbReference>
<dbReference type="Pfam" id="PF00188">
    <property type="entry name" value="CAP"/>
    <property type="match status" value="1"/>
</dbReference>
<dbReference type="InterPro" id="IPR002413">
    <property type="entry name" value="V5_allergen-like"/>
</dbReference>
<feature type="chain" id="PRO_5003403500" description="SCP domain-containing protein" evidence="1">
    <location>
        <begin position="17"/>
        <end position="209"/>
    </location>
</feature>
<dbReference type="AlphaFoldDB" id="G0MRV5"/>
<protein>
    <recommendedName>
        <fullName evidence="2">SCP domain-containing protein</fullName>
    </recommendedName>
</protein>
<feature type="domain" description="SCP" evidence="2">
    <location>
        <begin position="21"/>
        <end position="182"/>
    </location>
</feature>
<evidence type="ECO:0000313" key="3">
    <source>
        <dbReference type="EMBL" id="EGT42680.1"/>
    </source>
</evidence>
<dbReference type="eggNOG" id="KOG3017">
    <property type="taxonomic scope" value="Eukaryota"/>
</dbReference>
<keyword evidence="1" id="KW-0732">Signal</keyword>
<proteinExistence type="predicted"/>
<gene>
    <name evidence="3" type="ORF">CAEBREN_25881</name>
</gene>
<evidence type="ECO:0000256" key="1">
    <source>
        <dbReference type="SAM" id="SignalP"/>
    </source>
</evidence>
<evidence type="ECO:0000313" key="4">
    <source>
        <dbReference type="Proteomes" id="UP000008068"/>
    </source>
</evidence>
<evidence type="ECO:0000259" key="2">
    <source>
        <dbReference type="SMART" id="SM00198"/>
    </source>
</evidence>
<dbReference type="OMA" id="CANEHSG"/>
<sequence length="209" mass="23038">MKFALICFAFFGVGLAEFSPEGQDAIVQAHNTLRSAVANGNYLAKQTPVGPASNMRKMSWDDELAKAAQTFADTCPSGHVEGKKDYGENLYWGYSSRPINELDSYAAKATEKWEGEFKKFGWLTEVYKKETKKFGIGHATQMIWSESNLVGCGVKSCGKGGKKNMYQVSVVCHYKKRGNYLNTNIFNKGESCSQCPSGTNCEKDTGLCV</sequence>
<name>G0MRV5_CAEBE</name>
<reference evidence="4" key="1">
    <citation type="submission" date="2011-07" db="EMBL/GenBank/DDBJ databases">
        <authorList>
            <consortium name="Caenorhabditis brenneri Sequencing and Analysis Consortium"/>
            <person name="Wilson R.K."/>
        </authorList>
    </citation>
    <scope>NUCLEOTIDE SEQUENCE [LARGE SCALE GENOMIC DNA]</scope>
    <source>
        <strain evidence="4">PB2801</strain>
    </source>
</reference>
<dbReference type="FunFam" id="3.40.33.10:FF:000013">
    <property type="entry name" value="SCP-Like extracellular protein"/>
    <property type="match status" value="1"/>
</dbReference>
<dbReference type="SMART" id="SM00198">
    <property type="entry name" value="SCP"/>
    <property type="match status" value="1"/>
</dbReference>
<dbReference type="PRINTS" id="PR00837">
    <property type="entry name" value="V5TPXLIKE"/>
</dbReference>
<dbReference type="Gene3D" id="3.40.33.10">
    <property type="entry name" value="CAP"/>
    <property type="match status" value="1"/>
</dbReference>
<keyword evidence="4" id="KW-1185">Reference proteome</keyword>